<comment type="caution">
    <text evidence="3">The sequence shown here is derived from an EMBL/GenBank/DDBJ whole genome shotgun (WGS) entry which is preliminary data.</text>
</comment>
<proteinExistence type="predicted"/>
<accession>A0A699HUP9</accession>
<keyword evidence="3" id="KW-0548">Nucleotidyltransferase</keyword>
<feature type="non-terminal residue" evidence="3">
    <location>
        <position position="1401"/>
    </location>
</feature>
<sequence length="1401" mass="157993">IVVLYGNRTPFVHTGSVSSFSPWNCILRELNSLSSKGINLLALLKKKVGNGVNTLFWDDCWINEAPLSRTFPSLYALEIRKGITVADKLIDATFVSSFRRSPRGGVEEEQHHQLVELVGSISLSISNDRWAWLLGSSGEFSVHSARTYIDDILLPTVGDSTRWVNVVPIKINILAWKVYLDMLPTRHNLSLRGIDIPSIICPNCGLAGESCSHLFFSCNLARWDIDIPDFFSYEEWIAWFNTIRLFKVLKEVLEGVFYVMWWLIWKFRNQVLFGSSLMREEAVESKLNNAGEVVNEDIQLMIVADHENLSMSIVDHMFSNLVKKQDGKRKGVNSEKYVKLFCFNGDHVGIEYDAESADFSKENMLEESYKIVVDGRMDKGNQKATRIQHRGFLGLRSAMENVRHVWKGRRCVYRLLKNKEKHKIDYQPSKVHEGGGISTKADDFPPLNPKGVYKPKVVALGTATHSFKEAVASHKSKVRSITIEEDKNIRDILNCCWPGKEKNLHVLQNAWDVIQNNGLIDCKVKYCGGLSLLFEWSSKDVACEYMEINKVWLEQWFDNVTPWDEVKEFGSILEIRKLDFNSKLLLPVRVLMLVPNMIEIRQSFFVSLNGKSYPIRVFEEQCIISNLLSPSFGRDDDSVFDEEFVGPTMEEGCGGEDVLGDPIMAEDSGGEDVLKGDFSESSNAWENVEPPLCLSPVYFPLTSGLPPSPSQGIGSAQSSLVADSFGPFEKVSPAGPHVFGTYAINCSNHNVPLPHQSDEAQGDKELDELICSFQNIINNSAPTNIQAIERKKKKQNTKGKKLLVGDLSLRGILAMWDSRIFSMELNVIDSNFVGVISSWVGVSNRIDLINVYAPQGSSQKESLWLSIEAFISSHNVTWIIFGDFNMVRYQEEGLGSHFNSREDDTFNDFIARAGLFDFPLCGRRFTRFDRHGNKASKLDKFLVSHCFFDNWMDASVHFESTGELANGCNPSFIVLIPKKQDHIRFLDYRPISLIGCVYKVISKLFTSRLASVIGSIIGPNQSAFINGRQILDGCLIANEIIRMARMEDHKILLFKVDFEKSFDSVNWNFLFSIMRQIGFGEKWRNWIASCLSSASIFILINGSPSKEFKMERGLRKGEPLSPFLFLLVAKALQVITVDVCNKGIFKGVFLRDSEANVSLLQFPDDALFFGEWLFGVGIPTSDIESVAASLRCACDHLPFIYLGISALLKVIKTLESIRCRFFWGFKENHHGVSWGKWKSILLDPKFGGLGVGCLLSRNLGLLDILKAVKSIEAIDLNFKSSFVRKVSSGVHTSFWHDPWCGNSIPLKAFFPRGGWDWRFAPRGRATDDLTSMTSHMERVPQQLWCTCSSLLEFMDSSKVFYRCEGRFGVGGASTLRSLFLLSLLVTWLVGTCRVLVALLLP</sequence>
<name>A0A699HUP9_TANCI</name>
<feature type="non-terminal residue" evidence="3">
    <location>
        <position position="1"/>
    </location>
</feature>
<gene>
    <name evidence="3" type="ORF">Tci_456749</name>
</gene>
<dbReference type="Pfam" id="PF00078">
    <property type="entry name" value="RVT_1"/>
    <property type="match status" value="1"/>
</dbReference>
<keyword evidence="1" id="KW-0812">Transmembrane</keyword>
<dbReference type="InterPro" id="IPR000477">
    <property type="entry name" value="RT_dom"/>
</dbReference>
<dbReference type="PANTHER" id="PTHR31635:SF196">
    <property type="entry name" value="REVERSE TRANSCRIPTASE DOMAIN-CONTAINING PROTEIN-RELATED"/>
    <property type="match status" value="1"/>
</dbReference>
<feature type="domain" description="Reverse transcriptase" evidence="2">
    <location>
        <begin position="957"/>
        <end position="1253"/>
    </location>
</feature>
<evidence type="ECO:0000259" key="2">
    <source>
        <dbReference type="PROSITE" id="PS50878"/>
    </source>
</evidence>
<dbReference type="CDD" id="cd01650">
    <property type="entry name" value="RT_nLTR_like"/>
    <property type="match status" value="1"/>
</dbReference>
<dbReference type="Gene3D" id="3.60.10.10">
    <property type="entry name" value="Endonuclease/exonuclease/phosphatase"/>
    <property type="match status" value="1"/>
</dbReference>
<dbReference type="PROSITE" id="PS50878">
    <property type="entry name" value="RT_POL"/>
    <property type="match status" value="1"/>
</dbReference>
<dbReference type="GO" id="GO:0003964">
    <property type="term" value="F:RNA-directed DNA polymerase activity"/>
    <property type="evidence" value="ECO:0007669"/>
    <property type="project" value="UniProtKB-KW"/>
</dbReference>
<dbReference type="InterPro" id="IPR036691">
    <property type="entry name" value="Endo/exonu/phosph_ase_sf"/>
</dbReference>
<dbReference type="Pfam" id="PF13966">
    <property type="entry name" value="zf-RVT"/>
    <property type="match status" value="1"/>
</dbReference>
<dbReference type="EMBL" id="BKCJ010215477">
    <property type="protein sequence ID" value="GEY84775.1"/>
    <property type="molecule type" value="Genomic_DNA"/>
</dbReference>
<keyword evidence="3" id="KW-0695">RNA-directed DNA polymerase</keyword>
<evidence type="ECO:0000313" key="3">
    <source>
        <dbReference type="EMBL" id="GEY84775.1"/>
    </source>
</evidence>
<keyword evidence="1" id="KW-1133">Transmembrane helix</keyword>
<dbReference type="SUPFAM" id="SSF56219">
    <property type="entry name" value="DNase I-like"/>
    <property type="match status" value="1"/>
</dbReference>
<dbReference type="PANTHER" id="PTHR31635">
    <property type="entry name" value="REVERSE TRANSCRIPTASE DOMAIN-CONTAINING PROTEIN-RELATED"/>
    <property type="match status" value="1"/>
</dbReference>
<keyword evidence="3" id="KW-0808">Transferase</keyword>
<organism evidence="3">
    <name type="scientific">Tanacetum cinerariifolium</name>
    <name type="common">Dalmatian daisy</name>
    <name type="synonym">Chrysanthemum cinerariifolium</name>
    <dbReference type="NCBI Taxonomy" id="118510"/>
    <lineage>
        <taxon>Eukaryota</taxon>
        <taxon>Viridiplantae</taxon>
        <taxon>Streptophyta</taxon>
        <taxon>Embryophyta</taxon>
        <taxon>Tracheophyta</taxon>
        <taxon>Spermatophyta</taxon>
        <taxon>Magnoliopsida</taxon>
        <taxon>eudicotyledons</taxon>
        <taxon>Gunneridae</taxon>
        <taxon>Pentapetalae</taxon>
        <taxon>asterids</taxon>
        <taxon>campanulids</taxon>
        <taxon>Asterales</taxon>
        <taxon>Asteraceae</taxon>
        <taxon>Asteroideae</taxon>
        <taxon>Anthemideae</taxon>
        <taxon>Anthemidinae</taxon>
        <taxon>Tanacetum</taxon>
    </lineage>
</organism>
<evidence type="ECO:0000256" key="1">
    <source>
        <dbReference type="SAM" id="Phobius"/>
    </source>
</evidence>
<protein>
    <submittedName>
        <fullName evidence="3">RNA-directed DNA polymerase, eukaryota</fullName>
    </submittedName>
</protein>
<feature type="transmembrane region" description="Helical" evidence="1">
    <location>
        <begin position="1378"/>
        <end position="1400"/>
    </location>
</feature>
<keyword evidence="1" id="KW-0472">Membrane</keyword>
<dbReference type="InterPro" id="IPR026960">
    <property type="entry name" value="RVT-Znf"/>
</dbReference>
<reference evidence="3" key="1">
    <citation type="journal article" date="2019" name="Sci. Rep.">
        <title>Draft genome of Tanacetum cinerariifolium, the natural source of mosquito coil.</title>
        <authorList>
            <person name="Yamashiro T."/>
            <person name="Shiraishi A."/>
            <person name="Satake H."/>
            <person name="Nakayama K."/>
        </authorList>
    </citation>
    <scope>NUCLEOTIDE SEQUENCE</scope>
</reference>